<feature type="domain" description="Sigma 54 modulation/S30EA ribosomal protein C-terminal" evidence="1">
    <location>
        <begin position="196"/>
        <end position="245"/>
    </location>
</feature>
<dbReference type="InterPro" id="IPR050574">
    <property type="entry name" value="HPF/YfiA_ribosome-assoc"/>
</dbReference>
<feature type="domain" description="Sigma 54 modulation/S30EA ribosomal protein C-terminal" evidence="1">
    <location>
        <begin position="127"/>
        <end position="174"/>
    </location>
</feature>
<name>A0A8J3KC37_9ACTN</name>
<dbReference type="PANTHER" id="PTHR33231:SF1">
    <property type="entry name" value="30S RIBOSOMAL PROTEIN"/>
    <property type="match status" value="1"/>
</dbReference>
<reference evidence="2 3" key="1">
    <citation type="submission" date="2021-01" db="EMBL/GenBank/DDBJ databases">
        <title>Whole genome shotgun sequence of Catellatospora chokoriensis NBRC 107358.</title>
        <authorList>
            <person name="Komaki H."/>
            <person name="Tamura T."/>
        </authorList>
    </citation>
    <scope>NUCLEOTIDE SEQUENCE [LARGE SCALE GENOMIC DNA]</scope>
    <source>
        <strain evidence="2 3">NBRC 107358</strain>
    </source>
</reference>
<dbReference type="Pfam" id="PF16321">
    <property type="entry name" value="Ribosom_S30AE_C"/>
    <property type="match status" value="2"/>
</dbReference>
<evidence type="ECO:0000313" key="2">
    <source>
        <dbReference type="EMBL" id="GIF94470.1"/>
    </source>
</evidence>
<comment type="caution">
    <text evidence="2">The sequence shown here is derived from an EMBL/GenBank/DDBJ whole genome shotgun (WGS) entry which is preliminary data.</text>
</comment>
<keyword evidence="3" id="KW-1185">Reference proteome</keyword>
<protein>
    <recommendedName>
        <fullName evidence="1">Sigma 54 modulation/S30EA ribosomal protein C-terminal domain-containing protein</fullName>
    </recommendedName>
</protein>
<proteinExistence type="predicted"/>
<dbReference type="InterPro" id="IPR038416">
    <property type="entry name" value="Ribosom_S30AE_C_sf"/>
</dbReference>
<dbReference type="AlphaFoldDB" id="A0A8J3KC37"/>
<dbReference type="PANTHER" id="PTHR33231">
    <property type="entry name" value="30S RIBOSOMAL PROTEIN"/>
    <property type="match status" value="1"/>
</dbReference>
<evidence type="ECO:0000313" key="3">
    <source>
        <dbReference type="Proteomes" id="UP000619293"/>
    </source>
</evidence>
<dbReference type="RefSeq" id="WP_191843414.1">
    <property type="nucleotide sequence ID" value="NZ_BAAALB010000042.1"/>
</dbReference>
<dbReference type="GO" id="GO:0045900">
    <property type="term" value="P:negative regulation of translational elongation"/>
    <property type="evidence" value="ECO:0007669"/>
    <property type="project" value="TreeGrafter"/>
</dbReference>
<accession>A0A8J3KC37</accession>
<dbReference type="Gene3D" id="3.30.505.50">
    <property type="entry name" value="Sigma 54 modulation/S30EA ribosomal protein, C-terminal domain"/>
    <property type="match status" value="2"/>
</dbReference>
<dbReference type="GO" id="GO:0043024">
    <property type="term" value="F:ribosomal small subunit binding"/>
    <property type="evidence" value="ECO:0007669"/>
    <property type="project" value="TreeGrafter"/>
</dbReference>
<gene>
    <name evidence="2" type="ORF">Cch02nite_79140</name>
</gene>
<sequence>MASSGSRPMPRQGVRVDVHTRGELDPAFVGITREAVAAVVAASATAAGPARLRITAGNCAPGPTLFQINLRVRGEPARIQLAARTPQAAAGAALERLERQVRRLGLRLDLTAWPLPFRRRLAVPGEAAIARLKAVRLQVATVAEAAMRLSAMDYDAHLFTDTDTGADAVIYRTGSEQLRVARQHTAPSRQAVPAIQVDSHPAHVLDPAQAAHRLAATAVPFIFYTDRDTGRGNLLYRRYDGDLGLISPTTADAASEQTPALQARADVASSAGHCGSQPSRDAVGVLLEIANSRTANALSRTADPQ</sequence>
<dbReference type="GO" id="GO:0022627">
    <property type="term" value="C:cytosolic small ribosomal subunit"/>
    <property type="evidence" value="ECO:0007669"/>
    <property type="project" value="TreeGrafter"/>
</dbReference>
<evidence type="ECO:0000259" key="1">
    <source>
        <dbReference type="Pfam" id="PF16321"/>
    </source>
</evidence>
<organism evidence="2 3">
    <name type="scientific">Catellatospora chokoriensis</name>
    <dbReference type="NCBI Taxonomy" id="310353"/>
    <lineage>
        <taxon>Bacteria</taxon>
        <taxon>Bacillati</taxon>
        <taxon>Actinomycetota</taxon>
        <taxon>Actinomycetes</taxon>
        <taxon>Micromonosporales</taxon>
        <taxon>Micromonosporaceae</taxon>
        <taxon>Catellatospora</taxon>
    </lineage>
</organism>
<dbReference type="InterPro" id="IPR032528">
    <property type="entry name" value="Ribosom_S30AE_C"/>
</dbReference>
<dbReference type="EMBL" id="BONG01000098">
    <property type="protein sequence ID" value="GIF94470.1"/>
    <property type="molecule type" value="Genomic_DNA"/>
</dbReference>
<dbReference type="Proteomes" id="UP000619293">
    <property type="component" value="Unassembled WGS sequence"/>
</dbReference>